<reference evidence="6" key="2">
    <citation type="submission" date="2013-12" db="EMBL/GenBank/DDBJ databases">
        <title>Evolution of pathogenesis and genome organization in the Tremellales.</title>
        <authorList>
            <person name="Cuomo C."/>
            <person name="Litvintseva A."/>
            <person name="Heitman J."/>
            <person name="Chen Y."/>
            <person name="Sun S."/>
            <person name="Springer D."/>
            <person name="Dromer F."/>
            <person name="Young S."/>
            <person name="Zeng Q."/>
            <person name="Chapman S."/>
            <person name="Gujja S."/>
            <person name="Saif S."/>
            <person name="Birren B."/>
        </authorList>
    </citation>
    <scope>NUCLEOTIDE SEQUENCE [LARGE SCALE GENOMIC DNA]</scope>
    <source>
        <strain evidence="6">BCC8398</strain>
    </source>
</reference>
<feature type="compositionally biased region" description="Low complexity" evidence="4">
    <location>
        <begin position="50"/>
        <end position="63"/>
    </location>
</feature>
<feature type="region of interest" description="Disordered" evidence="4">
    <location>
        <begin position="49"/>
        <end position="96"/>
    </location>
</feature>
<dbReference type="SUPFAM" id="SSF50978">
    <property type="entry name" value="WD40 repeat-like"/>
    <property type="match status" value="1"/>
</dbReference>
<evidence type="ECO:0000256" key="3">
    <source>
        <dbReference type="PROSITE-ProRule" id="PRU00221"/>
    </source>
</evidence>
<dbReference type="STRING" id="1296120.A0A1B9GMV5"/>
<reference evidence="5 6" key="1">
    <citation type="submission" date="2013-07" db="EMBL/GenBank/DDBJ databases">
        <title>The Genome Sequence of Cryptococcus heveanensis BCC8398.</title>
        <authorList>
            <consortium name="The Broad Institute Genome Sequencing Platform"/>
            <person name="Cuomo C."/>
            <person name="Litvintseva A."/>
            <person name="Chen Y."/>
            <person name="Heitman J."/>
            <person name="Sun S."/>
            <person name="Springer D."/>
            <person name="Dromer F."/>
            <person name="Young S.K."/>
            <person name="Zeng Q."/>
            <person name="Gargeya S."/>
            <person name="Fitzgerald M."/>
            <person name="Abouelleil A."/>
            <person name="Alvarado L."/>
            <person name="Berlin A.M."/>
            <person name="Chapman S.B."/>
            <person name="Dewar J."/>
            <person name="Goldberg J."/>
            <person name="Griggs A."/>
            <person name="Gujja S."/>
            <person name="Hansen M."/>
            <person name="Howarth C."/>
            <person name="Imamovic A."/>
            <person name="Larimer J."/>
            <person name="McCowan C."/>
            <person name="Murphy C."/>
            <person name="Pearson M."/>
            <person name="Priest M."/>
            <person name="Roberts A."/>
            <person name="Saif S."/>
            <person name="Shea T."/>
            <person name="Sykes S."/>
            <person name="Wortman J."/>
            <person name="Nusbaum C."/>
            <person name="Birren B."/>
        </authorList>
    </citation>
    <scope>NUCLEOTIDE SEQUENCE [LARGE SCALE GENOMIC DNA]</scope>
    <source>
        <strain evidence="5 6">BCC8398</strain>
    </source>
</reference>
<feature type="compositionally biased region" description="Basic residues" evidence="4">
    <location>
        <begin position="66"/>
        <end position="78"/>
    </location>
</feature>
<feature type="compositionally biased region" description="Polar residues" evidence="4">
    <location>
        <begin position="381"/>
        <end position="392"/>
    </location>
</feature>
<evidence type="ECO:0000313" key="6">
    <source>
        <dbReference type="Proteomes" id="UP000092666"/>
    </source>
</evidence>
<feature type="repeat" description="WD" evidence="3">
    <location>
        <begin position="234"/>
        <end position="276"/>
    </location>
</feature>
<feature type="repeat" description="WD" evidence="3">
    <location>
        <begin position="198"/>
        <end position="233"/>
    </location>
</feature>
<dbReference type="SMART" id="SM00320">
    <property type="entry name" value="WD40"/>
    <property type="match status" value="3"/>
</dbReference>
<dbReference type="AlphaFoldDB" id="A0A1B9GMV5"/>
<keyword evidence="6" id="KW-1185">Reference proteome</keyword>
<dbReference type="InterPro" id="IPR036322">
    <property type="entry name" value="WD40_repeat_dom_sf"/>
</dbReference>
<dbReference type="OrthoDB" id="1284551at2759"/>
<organism evidence="5 6">
    <name type="scientific">Kwoniella heveanensis BCC8398</name>
    <dbReference type="NCBI Taxonomy" id="1296120"/>
    <lineage>
        <taxon>Eukaryota</taxon>
        <taxon>Fungi</taxon>
        <taxon>Dikarya</taxon>
        <taxon>Basidiomycota</taxon>
        <taxon>Agaricomycotina</taxon>
        <taxon>Tremellomycetes</taxon>
        <taxon>Tremellales</taxon>
        <taxon>Cryptococcaceae</taxon>
        <taxon>Kwoniella</taxon>
    </lineage>
</organism>
<dbReference type="Proteomes" id="UP000092666">
    <property type="component" value="Unassembled WGS sequence"/>
</dbReference>
<evidence type="ECO:0000256" key="1">
    <source>
        <dbReference type="ARBA" id="ARBA00022574"/>
    </source>
</evidence>
<evidence type="ECO:0000256" key="2">
    <source>
        <dbReference type="ARBA" id="ARBA00022737"/>
    </source>
</evidence>
<name>A0A1B9GMV5_9TREE</name>
<dbReference type="InterPro" id="IPR015943">
    <property type="entry name" value="WD40/YVTN_repeat-like_dom_sf"/>
</dbReference>
<feature type="compositionally biased region" description="Low complexity" evidence="4">
    <location>
        <begin position="402"/>
        <end position="423"/>
    </location>
</feature>
<dbReference type="InterPro" id="IPR045159">
    <property type="entry name" value="DCAF7-like"/>
</dbReference>
<keyword evidence="1 3" id="KW-0853">WD repeat</keyword>
<sequence length="466" mass="50051">MASSTRMLQYDAGYPLYGISFSNSPAHPFRVALTTLSSTPTNKLIVVDASNQSSSSSSSSSSYEHQHHHHHQHHQHHHNNNDSYHPPNGSSGSQRLSQIASCNLNLPATKVGWEPKDSVHGTRYDDGGRGELIATSGDALRIFEISKEWETDARGAGGAGGYVGKNGWAGMNEEPGYAVRSRSVLTNSKTPHTSLPPVTSFSWNPKSPNSIVTCSIDTTATLWDINTSQALTQLIAHDRAVYDLSWLPDSSDIFVSVGADGSLRAFDLRQLEHSTILYESSKETPLARIAFSKKEQHMMACFGLDDSKILVLDMRSPGQPVAELVGHQAPLGGIAWGSPGVGSRSEPTGGGWLASCGDDSQLLLYDLTAPLPESRPPSTQPPNTRASSSNPYALSPPMTPNSQSQPHSQAQSRSQSQSRSSPSIDAIEMLPVKGWTADAEVNNLAFNEKGDWVGCVSGGRLSVLQV</sequence>
<dbReference type="PROSITE" id="PS50082">
    <property type="entry name" value="WD_REPEATS_2"/>
    <property type="match status" value="2"/>
</dbReference>
<evidence type="ECO:0000313" key="5">
    <source>
        <dbReference type="EMBL" id="OCF32419.1"/>
    </source>
</evidence>
<dbReference type="PANTHER" id="PTHR19919">
    <property type="entry name" value="WD REPEAT CONTAINING PROTEIN"/>
    <property type="match status" value="1"/>
</dbReference>
<protein>
    <submittedName>
        <fullName evidence="5">WD-repeat protein 68</fullName>
    </submittedName>
</protein>
<proteinExistence type="predicted"/>
<dbReference type="EMBL" id="KI669508">
    <property type="protein sequence ID" value="OCF32419.1"/>
    <property type="molecule type" value="Genomic_DNA"/>
</dbReference>
<dbReference type="InterPro" id="IPR001680">
    <property type="entry name" value="WD40_rpt"/>
</dbReference>
<evidence type="ECO:0000256" key="4">
    <source>
        <dbReference type="SAM" id="MobiDB-lite"/>
    </source>
</evidence>
<keyword evidence="2" id="KW-0677">Repeat</keyword>
<gene>
    <name evidence="5" type="ORF">I316_05844</name>
</gene>
<feature type="region of interest" description="Disordered" evidence="4">
    <location>
        <begin position="369"/>
        <end position="423"/>
    </location>
</feature>
<dbReference type="Gene3D" id="2.130.10.10">
    <property type="entry name" value="YVTN repeat-like/Quinoprotein amine dehydrogenase"/>
    <property type="match status" value="1"/>
</dbReference>
<accession>A0A1B9GMV5</accession>
<dbReference type="Pfam" id="PF00400">
    <property type="entry name" value="WD40"/>
    <property type="match status" value="2"/>
</dbReference>